<dbReference type="InterPro" id="IPR052526">
    <property type="entry name" value="HTH-type_Bedaq_tolerance"/>
</dbReference>
<gene>
    <name evidence="2" type="ORF">M0638_10510</name>
</gene>
<evidence type="ECO:0000259" key="1">
    <source>
        <dbReference type="PROSITE" id="PS50995"/>
    </source>
</evidence>
<dbReference type="SMART" id="SM00347">
    <property type="entry name" value="HTH_MARR"/>
    <property type="match status" value="1"/>
</dbReference>
<evidence type="ECO:0000313" key="2">
    <source>
        <dbReference type="EMBL" id="MCK8784814.1"/>
    </source>
</evidence>
<proteinExistence type="predicted"/>
<dbReference type="GO" id="GO:0003700">
    <property type="term" value="F:DNA-binding transcription factor activity"/>
    <property type="evidence" value="ECO:0007669"/>
    <property type="project" value="InterPro"/>
</dbReference>
<dbReference type="Gene3D" id="1.10.10.10">
    <property type="entry name" value="Winged helix-like DNA-binding domain superfamily/Winged helix DNA-binding domain"/>
    <property type="match status" value="1"/>
</dbReference>
<dbReference type="RefSeq" id="WP_248666935.1">
    <property type="nucleotide sequence ID" value="NZ_JALPRX010000038.1"/>
</dbReference>
<organism evidence="2 3">
    <name type="scientific">Roseomonas acroporae</name>
    <dbReference type="NCBI Taxonomy" id="2937791"/>
    <lineage>
        <taxon>Bacteria</taxon>
        <taxon>Pseudomonadati</taxon>
        <taxon>Pseudomonadota</taxon>
        <taxon>Alphaproteobacteria</taxon>
        <taxon>Acetobacterales</taxon>
        <taxon>Roseomonadaceae</taxon>
        <taxon>Roseomonas</taxon>
    </lineage>
</organism>
<dbReference type="Pfam" id="PF12802">
    <property type="entry name" value="MarR_2"/>
    <property type="match status" value="1"/>
</dbReference>
<sequence>MHEDVAAIRAVRAIMILYREFEQAARGSEMNTGQYRTLLFLRSGPKRAGEIAEAAMLKKPTVTSRLNGLREKGWIRDSADPRDGRAARIEITRAGVAEMKSFERLLLRRFAELFPGDELDGMLAMLSRIYMLLGESKEARMLEVEELWLR</sequence>
<accession>A0A9X2BWA8</accession>
<evidence type="ECO:0000313" key="3">
    <source>
        <dbReference type="Proteomes" id="UP001139516"/>
    </source>
</evidence>
<name>A0A9X2BWA8_9PROT</name>
<dbReference type="PANTHER" id="PTHR39515">
    <property type="entry name" value="CONSERVED PROTEIN"/>
    <property type="match status" value="1"/>
</dbReference>
<dbReference type="EMBL" id="JALPRX010000038">
    <property type="protein sequence ID" value="MCK8784814.1"/>
    <property type="molecule type" value="Genomic_DNA"/>
</dbReference>
<dbReference type="InterPro" id="IPR000835">
    <property type="entry name" value="HTH_MarR-typ"/>
</dbReference>
<feature type="domain" description="HTH marR-type" evidence="1">
    <location>
        <begin position="1"/>
        <end position="131"/>
    </location>
</feature>
<dbReference type="PANTHER" id="PTHR39515:SF2">
    <property type="entry name" value="HTH-TYPE TRANSCRIPTIONAL REGULATOR RV0880"/>
    <property type="match status" value="1"/>
</dbReference>
<protein>
    <submittedName>
        <fullName evidence="2">MarR family transcriptional regulator</fullName>
    </submittedName>
</protein>
<reference evidence="2" key="1">
    <citation type="submission" date="2022-04" db="EMBL/GenBank/DDBJ databases">
        <title>Roseomonas acroporae sp. nov., isolated from coral Acropora digitifera.</title>
        <authorList>
            <person name="Sun H."/>
        </authorList>
    </citation>
    <scope>NUCLEOTIDE SEQUENCE</scope>
    <source>
        <strain evidence="2">NAR14</strain>
    </source>
</reference>
<dbReference type="InterPro" id="IPR036390">
    <property type="entry name" value="WH_DNA-bd_sf"/>
</dbReference>
<keyword evidence="3" id="KW-1185">Reference proteome</keyword>
<dbReference type="InterPro" id="IPR036388">
    <property type="entry name" value="WH-like_DNA-bd_sf"/>
</dbReference>
<dbReference type="Proteomes" id="UP001139516">
    <property type="component" value="Unassembled WGS sequence"/>
</dbReference>
<comment type="caution">
    <text evidence="2">The sequence shown here is derived from an EMBL/GenBank/DDBJ whole genome shotgun (WGS) entry which is preliminary data.</text>
</comment>
<dbReference type="PROSITE" id="PS50995">
    <property type="entry name" value="HTH_MARR_2"/>
    <property type="match status" value="1"/>
</dbReference>
<dbReference type="SUPFAM" id="SSF46785">
    <property type="entry name" value="Winged helix' DNA-binding domain"/>
    <property type="match status" value="1"/>
</dbReference>
<dbReference type="AlphaFoldDB" id="A0A9X2BWA8"/>